<sequence>MTPHPVWIPLFLVQEGGVGLSGVAAFSDLGPELCAFEPTLNACKKITFRQWRGPRQCVVESGQVCVE</sequence>
<dbReference type="AlphaFoldDB" id="A0A7J6AXN6"/>
<comment type="caution">
    <text evidence="1">The sequence shown here is derived from an EMBL/GenBank/DDBJ whole genome shotgun (WGS) entry which is preliminary data.</text>
</comment>
<dbReference type="EMBL" id="JAAGNN010000007">
    <property type="protein sequence ID" value="KAF4086869.1"/>
    <property type="molecule type" value="Genomic_DNA"/>
</dbReference>
<proteinExistence type="predicted"/>
<dbReference type="Proteomes" id="UP000593565">
    <property type="component" value="Unassembled WGS sequence"/>
</dbReference>
<gene>
    <name evidence="1" type="ORF">AMELA_G00089370</name>
</gene>
<evidence type="ECO:0000313" key="1">
    <source>
        <dbReference type="EMBL" id="KAF4086869.1"/>
    </source>
</evidence>
<accession>A0A7J6AXN6</accession>
<name>A0A7J6AXN6_AMEME</name>
<keyword evidence="2" id="KW-1185">Reference proteome</keyword>
<reference evidence="1 2" key="1">
    <citation type="submission" date="2020-02" db="EMBL/GenBank/DDBJ databases">
        <title>A chromosome-scale genome assembly of the black bullhead catfish (Ameiurus melas).</title>
        <authorList>
            <person name="Wen M."/>
            <person name="Zham M."/>
            <person name="Cabau C."/>
            <person name="Klopp C."/>
            <person name="Donnadieu C."/>
            <person name="Roques C."/>
            <person name="Bouchez O."/>
            <person name="Lampietro C."/>
            <person name="Jouanno E."/>
            <person name="Herpin A."/>
            <person name="Louis A."/>
            <person name="Berthelot C."/>
            <person name="Parey E."/>
            <person name="Roest-Crollius H."/>
            <person name="Braasch I."/>
            <person name="Postlethwait J."/>
            <person name="Robinson-Rechavi M."/>
            <person name="Echchiki A."/>
            <person name="Begum T."/>
            <person name="Montfort J."/>
            <person name="Schartl M."/>
            <person name="Bobe J."/>
            <person name="Guiguen Y."/>
        </authorList>
    </citation>
    <scope>NUCLEOTIDE SEQUENCE [LARGE SCALE GENOMIC DNA]</scope>
    <source>
        <strain evidence="1">M_S1</strain>
        <tissue evidence="1">Blood</tissue>
    </source>
</reference>
<protein>
    <submittedName>
        <fullName evidence="1">Uncharacterized protein</fullName>
    </submittedName>
</protein>
<evidence type="ECO:0000313" key="2">
    <source>
        <dbReference type="Proteomes" id="UP000593565"/>
    </source>
</evidence>
<organism evidence="1 2">
    <name type="scientific">Ameiurus melas</name>
    <name type="common">Black bullhead</name>
    <name type="synonym">Silurus melas</name>
    <dbReference type="NCBI Taxonomy" id="219545"/>
    <lineage>
        <taxon>Eukaryota</taxon>
        <taxon>Metazoa</taxon>
        <taxon>Chordata</taxon>
        <taxon>Craniata</taxon>
        <taxon>Vertebrata</taxon>
        <taxon>Euteleostomi</taxon>
        <taxon>Actinopterygii</taxon>
        <taxon>Neopterygii</taxon>
        <taxon>Teleostei</taxon>
        <taxon>Ostariophysi</taxon>
        <taxon>Siluriformes</taxon>
        <taxon>Ictaluridae</taxon>
        <taxon>Ameiurus</taxon>
    </lineage>
</organism>